<dbReference type="PROSITE" id="PS50194">
    <property type="entry name" value="FILAMIN_REPEAT"/>
    <property type="match status" value="2"/>
</dbReference>
<dbReference type="InterPro" id="IPR013783">
    <property type="entry name" value="Ig-like_fold"/>
</dbReference>
<feature type="region of interest" description="Disordered" evidence="17">
    <location>
        <begin position="179"/>
        <end position="205"/>
    </location>
</feature>
<dbReference type="InterPro" id="IPR011053">
    <property type="entry name" value="Single_hybrid_motif"/>
</dbReference>
<dbReference type="PROSITE" id="PS00189">
    <property type="entry name" value="LIPOYL"/>
    <property type="match status" value="1"/>
</dbReference>
<evidence type="ECO:0000256" key="16">
    <source>
        <dbReference type="PROSITE-ProRule" id="PRU00087"/>
    </source>
</evidence>
<sequence length="1835" mass="201547">MMSLRRVFKNEQWSSGRRWLLSCTTPISSPPTAAAEQKPPLLGFSSRDCISRRLLTPSKLNYLNVRYSTKGCYFSSHALAYHPVDGIVDVPLAQTGEGIAECELLKWFVEEGNQVEEFQPLCEVQSDKATIEITSRYKGQVSQILHVPGDIVKVIFLTVGETLLKMVVGESSIPNQTCDLENSISVGSDTSDSDEEGSLLENTEAGRALSTPAVRNLAKQMGVDISEICGTGKDGRILREDILKYVSEKGNFKELPASLGATSAEQMAGRGANGFGYQDKKLPLRGFQRAMVKSMTLAASIPHFYFVEEINCGALMELKTSFQRENSDSEVKHTFLPVMIKALSMALSKYPMLNSCFSEELCEVTLKGSHNIGVAMATKNGLVVPNIKKVQSLSILEITKELSRLQRLALANKLSPDDISGGTITLSNIGSIGGKFGSPLINVPEVAIIAIGRIQKIPYFGDDGTAYPVSVMTVNIGADHRVLDGATVARFCNEWKLYIEKPELLITVIKYGAREVIKSTLVPVQVHMHLALGISNCRVENVLIPTFAFSWLDDKDNVMAGDIANIKVKVLGNFKADKHKYAFNPNISVNDKMGNSCYVSGVASNFGGDLNNWRISFIPIMVGLHNVLITDDHFKVFDSSLHFRVTPGVIYPSAGIVSWVGQANEFAAGTKAAVLVLPKDAFGNNVSSTSEGAKVYNFTVSTSYVNGSSASVLNITNKGWNKFGHLSIEIMVATAGDLLLHVEEENQTLSGSPLPFKVNPGILDVPNCVLEWTIKTKFFQLFSVMKAFIHQRDKYGNLVPGFFEFDVEVIEKGTNLSMPISDLLFEEVALGIQVFSFRLEEPGDFMLLISDKEQNHMISNMPYQFTVYVGYCDGVHSIIDGSGLNHSVAGESSKFSVFLRDAYQYPSPVELEKLQVQILQSGGEVRTSAYDVVYTPEKSGTYEIRVSCGNIPLNAGQPFRKEVSAGEVNASLSRVVDYAPRVPKLIKNEIVVELRDSFSNPVMFQQSNLKLDISSINKSEFSTWGFVDNKNGSYTGSYRVKDVGTYEICASLSGKHVLPCPFGVNVYSSEHFPKAYNDAVSVWEDESISFNSLQNDYFAGNASVVIAELSKPVHGSLLQYGHDFRYTPYKGFYGNDSFTYTISDVNGNLASAAVNISILLTPPQFVSFPSQLLATEDALSPRFGCFLIVTRSLSSGFSSFEITYSDLVENISVTLSARSGTVCLSPMLMQFWMPVWSALCVSTGNEKARHLALAGPLEVINFALQSIQYLGDENFCGNDTIRVSTMNKNGRNDLDVPIFVEPVNDPPFINVPEFIILEEKRGEAGTLIFNRQRDKFDFCIGDPDLLCFPGNKSHFLVMFSVEVNSGFLSTNLPAELISTTELKLKNSYQWQPLQTFVTISKHFMVKAKGVRFWGTVNDCNSVMQQLSYYGGEHGSILTIEVNDMGRYGCYPDCAELMSVPIFVEATVNLIRRRPMSSLVAHTLGTAIVIEFIFLFSLGVLLLFFMCKCAMVLIHEKRRCVRQGQDIELSRIQHSNQQTASNADLPENKTRLTGCCSSPFLFSGQPSNFRQRSRRRPGNGASSSDPHSSSQSSGDHKAVKSRRRQVRPITMATTSAAYQKLLGVGTKIVAVGRNYAAHAKELGNAVPKEPVLFMKPTTSYLANGGMIEVPQPLESLDHEVELAVVIGRKARDVAEAAAMDYVGGYALALDMTAREIQSTAKSAGLPWTVAKGQDTFTPISSVLPQSMVPDPHNLELWLKVDGETRQQGSTGDMMFKIPFLIGHISSIMTLLEGDVILTGTPQGVGPVKVGQRIDAGITGLLDVHFDVGKRERPKRS</sequence>
<dbReference type="CDD" id="cd06849">
    <property type="entry name" value="lipoyl_domain"/>
    <property type="match status" value="1"/>
</dbReference>
<evidence type="ECO:0000259" key="19">
    <source>
        <dbReference type="PROSITE" id="PS50968"/>
    </source>
</evidence>
<comment type="subcellular location">
    <subcellularLocation>
        <location evidence="2">Mitochondrion matrix</location>
    </subcellularLocation>
</comment>
<evidence type="ECO:0000256" key="11">
    <source>
        <dbReference type="ARBA" id="ARBA00038880"/>
    </source>
</evidence>
<dbReference type="Pfam" id="PF00364">
    <property type="entry name" value="Biotin_lipoyl"/>
    <property type="match status" value="1"/>
</dbReference>
<dbReference type="InterPro" id="IPR056434">
    <property type="entry name" value="Ig_GEX2_N"/>
</dbReference>
<dbReference type="Pfam" id="PF00630">
    <property type="entry name" value="Filamin"/>
    <property type="match status" value="1"/>
</dbReference>
<evidence type="ECO:0000256" key="12">
    <source>
        <dbReference type="ARBA" id="ARBA00039275"/>
    </source>
</evidence>
<keyword evidence="18" id="KW-0812">Transmembrane</keyword>
<dbReference type="InterPro" id="IPR036625">
    <property type="entry name" value="E3-bd_dom_sf"/>
</dbReference>
<proteinExistence type="inferred from homology"/>
<evidence type="ECO:0000259" key="20">
    <source>
        <dbReference type="PROSITE" id="PS51826"/>
    </source>
</evidence>
<evidence type="ECO:0000256" key="5">
    <source>
        <dbReference type="ARBA" id="ARBA00022679"/>
    </source>
</evidence>
<comment type="similarity">
    <text evidence="3">Belongs to the 2-oxoacid dehydrogenase family.</text>
</comment>
<dbReference type="GO" id="GO:0050163">
    <property type="term" value="F:oxaloacetate tautomerase activity"/>
    <property type="evidence" value="ECO:0007669"/>
    <property type="project" value="UniProtKB-ARBA"/>
</dbReference>
<evidence type="ECO:0000256" key="6">
    <source>
        <dbReference type="ARBA" id="ARBA00022723"/>
    </source>
</evidence>
<evidence type="ECO:0000256" key="7">
    <source>
        <dbReference type="ARBA" id="ARBA00022823"/>
    </source>
</evidence>
<dbReference type="PANTHER" id="PTHR43178:SF14">
    <property type="entry name" value="LIPOAMIDE ACYLTRANSFERASE COMPONENT OF BRANCHED-CHAIN ALPHA-KETO ACID DEHYDROGENASE COMPLEX, MITOCHONDRIAL"/>
    <property type="match status" value="1"/>
</dbReference>
<dbReference type="InterPro" id="IPR036663">
    <property type="entry name" value="Fumarylacetoacetase_C_sf"/>
</dbReference>
<dbReference type="InterPro" id="IPR050743">
    <property type="entry name" value="2-oxoacid_DH_E2_comp"/>
</dbReference>
<feature type="domain" description="Peripheral subunit-binding (PSBD)" evidence="20">
    <location>
        <begin position="209"/>
        <end position="246"/>
    </location>
</feature>
<dbReference type="GO" id="GO:0046872">
    <property type="term" value="F:metal ion binding"/>
    <property type="evidence" value="ECO:0007669"/>
    <property type="project" value="UniProtKB-KW"/>
</dbReference>
<dbReference type="Gene3D" id="2.60.40.10">
    <property type="entry name" value="Immunoglobulins"/>
    <property type="match status" value="3"/>
</dbReference>
<dbReference type="GO" id="GO:0005759">
    <property type="term" value="C:mitochondrial matrix"/>
    <property type="evidence" value="ECO:0007669"/>
    <property type="project" value="UniProtKB-SubCell"/>
</dbReference>
<evidence type="ECO:0000256" key="17">
    <source>
        <dbReference type="SAM" id="MobiDB-lite"/>
    </source>
</evidence>
<dbReference type="Proteomes" id="UP001188597">
    <property type="component" value="Unassembled WGS sequence"/>
</dbReference>
<keyword evidence="10" id="KW-0012">Acyltransferase</keyword>
<name>A0AA88VZQ0_9ASTE</name>
<keyword evidence="5" id="KW-0808">Transferase</keyword>
<feature type="repeat" description="Filamin" evidence="16">
    <location>
        <begin position="1028"/>
        <end position="1066"/>
    </location>
</feature>
<feature type="transmembrane region" description="Helical" evidence="18">
    <location>
        <begin position="1491"/>
        <end position="1513"/>
    </location>
</feature>
<dbReference type="Gene3D" id="3.90.850.10">
    <property type="entry name" value="Fumarylacetoacetase-like, C-terminal domain"/>
    <property type="match status" value="1"/>
</dbReference>
<keyword evidence="9" id="KW-0496">Mitochondrion</keyword>
<keyword evidence="8" id="KW-0809">Transit peptide</keyword>
<evidence type="ECO:0000313" key="21">
    <source>
        <dbReference type="EMBL" id="KAK3017982.1"/>
    </source>
</evidence>
<evidence type="ECO:0000256" key="4">
    <source>
        <dbReference type="ARBA" id="ARBA00010211"/>
    </source>
</evidence>
<dbReference type="SUPFAM" id="SSF47005">
    <property type="entry name" value="Peripheral subunit-binding domain of 2-oxo acid dehydrogenase complex"/>
    <property type="match status" value="1"/>
</dbReference>
<dbReference type="Pfam" id="PF23616">
    <property type="entry name" value="Ig_GEX2_N"/>
    <property type="match status" value="2"/>
</dbReference>
<keyword evidence="18" id="KW-1133">Transmembrane helix</keyword>
<dbReference type="Pfam" id="PF17963">
    <property type="entry name" value="Big_9"/>
    <property type="match status" value="1"/>
</dbReference>
<dbReference type="GO" id="GO:0031405">
    <property type="term" value="F:lipoic acid binding"/>
    <property type="evidence" value="ECO:0007669"/>
    <property type="project" value="TreeGrafter"/>
</dbReference>
<gene>
    <name evidence="21" type="ORF">RJ639_002739</name>
</gene>
<evidence type="ECO:0000256" key="2">
    <source>
        <dbReference type="ARBA" id="ARBA00004305"/>
    </source>
</evidence>
<organism evidence="21 22">
    <name type="scientific">Escallonia herrerae</name>
    <dbReference type="NCBI Taxonomy" id="1293975"/>
    <lineage>
        <taxon>Eukaryota</taxon>
        <taxon>Viridiplantae</taxon>
        <taxon>Streptophyta</taxon>
        <taxon>Embryophyta</taxon>
        <taxon>Tracheophyta</taxon>
        <taxon>Spermatophyta</taxon>
        <taxon>Magnoliopsida</taxon>
        <taxon>eudicotyledons</taxon>
        <taxon>Gunneridae</taxon>
        <taxon>Pentapetalae</taxon>
        <taxon>asterids</taxon>
        <taxon>campanulids</taxon>
        <taxon>Escalloniales</taxon>
        <taxon>Escalloniaceae</taxon>
        <taxon>Escallonia</taxon>
    </lineage>
</organism>
<dbReference type="Gene3D" id="3.30.559.10">
    <property type="entry name" value="Chloramphenicol acetyltransferase-like domain"/>
    <property type="match status" value="1"/>
</dbReference>
<keyword evidence="6" id="KW-0479">Metal-binding</keyword>
<dbReference type="SMART" id="SM00557">
    <property type="entry name" value="IG_FLMN"/>
    <property type="match status" value="1"/>
</dbReference>
<dbReference type="InterPro" id="IPR000089">
    <property type="entry name" value="Biotin_lipoyl"/>
</dbReference>
<comment type="caution">
    <text evidence="21">The sequence shown here is derived from an EMBL/GenBank/DDBJ whole genome shotgun (WGS) entry which is preliminary data.</text>
</comment>
<dbReference type="InterPro" id="IPR003016">
    <property type="entry name" value="2-oxoA_DH_lipoyl-BS"/>
</dbReference>
<dbReference type="GO" id="GO:0016407">
    <property type="term" value="F:acetyltransferase activity"/>
    <property type="evidence" value="ECO:0007669"/>
    <property type="project" value="TreeGrafter"/>
</dbReference>
<dbReference type="PANTHER" id="PTHR43178">
    <property type="entry name" value="DIHYDROLIPOAMIDE ACETYLTRANSFERASE COMPONENT OF PYRUVATE DEHYDROGENASE COMPLEX"/>
    <property type="match status" value="1"/>
</dbReference>
<dbReference type="InterPro" id="IPR001078">
    <property type="entry name" value="2-oxoacid_DH_actylTfrase"/>
</dbReference>
<accession>A0AA88VZQ0</accession>
<evidence type="ECO:0000256" key="15">
    <source>
        <dbReference type="ARBA" id="ARBA00056302"/>
    </source>
</evidence>
<evidence type="ECO:0000313" key="22">
    <source>
        <dbReference type="Proteomes" id="UP001188597"/>
    </source>
</evidence>
<dbReference type="InterPro" id="IPR014756">
    <property type="entry name" value="Ig_E-set"/>
</dbReference>
<feature type="region of interest" description="Disordered" evidence="17">
    <location>
        <begin position="1562"/>
        <end position="1607"/>
    </location>
</feature>
<evidence type="ECO:0000256" key="18">
    <source>
        <dbReference type="SAM" id="Phobius"/>
    </source>
</evidence>
<dbReference type="EMBL" id="JAVXUP010000964">
    <property type="protein sequence ID" value="KAK3017982.1"/>
    <property type="molecule type" value="Genomic_DNA"/>
</dbReference>
<evidence type="ECO:0000256" key="1">
    <source>
        <dbReference type="ARBA" id="ARBA00001938"/>
    </source>
</evidence>
<feature type="domain" description="Lipoyl-binding" evidence="19">
    <location>
        <begin position="87"/>
        <end position="167"/>
    </location>
</feature>
<dbReference type="InterPro" id="IPR004167">
    <property type="entry name" value="PSBD"/>
</dbReference>
<dbReference type="GO" id="GO:0006107">
    <property type="term" value="P:oxaloacetate metabolic process"/>
    <property type="evidence" value="ECO:0007669"/>
    <property type="project" value="UniProtKB-ARBA"/>
</dbReference>
<feature type="compositionally biased region" description="Low complexity" evidence="17">
    <location>
        <begin position="1581"/>
        <end position="1592"/>
    </location>
</feature>
<dbReference type="SUPFAM" id="SSF56529">
    <property type="entry name" value="FAH"/>
    <property type="match status" value="1"/>
</dbReference>
<dbReference type="GO" id="GO:0043754">
    <property type="term" value="F:dihydrolipoamide branched chain acyltransferase activity"/>
    <property type="evidence" value="ECO:0007669"/>
    <property type="project" value="UniProtKB-EC"/>
</dbReference>
<dbReference type="FunFam" id="3.90.850.10:FF:000003">
    <property type="entry name" value="Fumarylacetoacetate hydrolase domain-containing 1"/>
    <property type="match status" value="1"/>
</dbReference>
<dbReference type="SUPFAM" id="SSF52777">
    <property type="entry name" value="CoA-dependent acyltransferases"/>
    <property type="match status" value="1"/>
</dbReference>
<dbReference type="InterPro" id="IPR001298">
    <property type="entry name" value="Filamin/ABP280_rpt"/>
</dbReference>
<reference evidence="21" key="1">
    <citation type="submission" date="2022-12" db="EMBL/GenBank/DDBJ databases">
        <title>Draft genome assemblies for two species of Escallonia (Escalloniales).</title>
        <authorList>
            <person name="Chanderbali A."/>
            <person name="Dervinis C."/>
            <person name="Anghel I."/>
            <person name="Soltis D."/>
            <person name="Soltis P."/>
            <person name="Zapata F."/>
        </authorList>
    </citation>
    <scope>NUCLEOTIDE SEQUENCE</scope>
    <source>
        <strain evidence="21">UCBG64.0493</strain>
        <tissue evidence="21">Leaf</tissue>
    </source>
</reference>
<evidence type="ECO:0000256" key="14">
    <source>
        <dbReference type="ARBA" id="ARBA00051775"/>
    </source>
</evidence>
<dbReference type="SUPFAM" id="SSF51230">
    <property type="entry name" value="Single hybrid motif"/>
    <property type="match status" value="1"/>
</dbReference>
<keyword evidence="7" id="KW-0450">Lipoyl</keyword>
<dbReference type="Gene3D" id="2.40.50.100">
    <property type="match status" value="1"/>
</dbReference>
<dbReference type="InterPro" id="IPR023213">
    <property type="entry name" value="CAT-like_dom_sf"/>
</dbReference>
<dbReference type="Gene3D" id="2.60.40.3440">
    <property type="match status" value="1"/>
</dbReference>
<evidence type="ECO:0000256" key="3">
    <source>
        <dbReference type="ARBA" id="ARBA00007317"/>
    </source>
</evidence>
<dbReference type="PROSITE" id="PS51826">
    <property type="entry name" value="PSBD"/>
    <property type="match status" value="1"/>
</dbReference>
<evidence type="ECO:0000256" key="9">
    <source>
        <dbReference type="ARBA" id="ARBA00023128"/>
    </source>
</evidence>
<dbReference type="Pfam" id="PF00198">
    <property type="entry name" value="2-oxoacid_dh"/>
    <property type="match status" value="1"/>
</dbReference>
<dbReference type="GO" id="GO:0005829">
    <property type="term" value="C:cytosol"/>
    <property type="evidence" value="ECO:0007669"/>
    <property type="project" value="UniProtKB-ARBA"/>
</dbReference>
<dbReference type="InterPro" id="IPR017868">
    <property type="entry name" value="Filamin/ABP280_repeat-like"/>
</dbReference>
<comment type="similarity">
    <text evidence="4">Belongs to the FAH family.</text>
</comment>
<keyword evidence="22" id="KW-1185">Reference proteome</keyword>
<comment type="cofactor">
    <cofactor evidence="1">
        <name>(R)-lipoate</name>
        <dbReference type="ChEBI" id="CHEBI:83088"/>
    </cofactor>
</comment>
<dbReference type="EC" id="2.3.1.168" evidence="11"/>
<evidence type="ECO:0000256" key="8">
    <source>
        <dbReference type="ARBA" id="ARBA00022946"/>
    </source>
</evidence>
<dbReference type="PROSITE" id="PS50968">
    <property type="entry name" value="BIOTINYL_LIPOYL"/>
    <property type="match status" value="1"/>
</dbReference>
<dbReference type="FunFam" id="3.30.559.10:FF:000007">
    <property type="entry name" value="Dihydrolipoamide acetyltransferase component of pyruvate dehydrogenase complex"/>
    <property type="match status" value="1"/>
</dbReference>
<keyword evidence="18" id="KW-0472">Membrane</keyword>
<evidence type="ECO:0000256" key="13">
    <source>
        <dbReference type="ARBA" id="ARBA00042008"/>
    </source>
</evidence>
<dbReference type="Gene3D" id="4.10.320.10">
    <property type="entry name" value="E3-binding domain"/>
    <property type="match status" value="1"/>
</dbReference>
<dbReference type="FunFam" id="4.10.320.10:FF:000002">
    <property type="entry name" value="Dihydrolipoamide acetyltransferase component of pyruvate dehydrogenase complex"/>
    <property type="match status" value="1"/>
</dbReference>
<dbReference type="Pfam" id="PF02817">
    <property type="entry name" value="E3_binding"/>
    <property type="match status" value="1"/>
</dbReference>
<feature type="repeat" description="Filamin" evidence="16">
    <location>
        <begin position="869"/>
        <end position="963"/>
    </location>
</feature>
<evidence type="ECO:0000256" key="10">
    <source>
        <dbReference type="ARBA" id="ARBA00023315"/>
    </source>
</evidence>
<dbReference type="SUPFAM" id="SSF81296">
    <property type="entry name" value="E set domains"/>
    <property type="match status" value="2"/>
</dbReference>
<comment type="function">
    <text evidence="15">Tautomerase that converts enol-oxaloacetate, a strong inhibitor of succinate dehydrogenase, to the physiological keto form of oxaloacetate.</text>
</comment>
<protein>
    <recommendedName>
        <fullName evidence="12">Lipoamide acyltransferase component of branched-chain alpha-keto acid dehydrogenase complex, mitochondrial</fullName>
        <ecNumber evidence="11">2.3.1.168</ecNumber>
    </recommendedName>
    <alternativeName>
        <fullName evidence="13">Branched-chain alpha-keto acid dehydrogenase complex component E2</fullName>
    </alternativeName>
</protein>
<comment type="catalytic activity">
    <reaction evidence="14">
        <text>N(6)-[(R)-dihydrolipoyl]-L-lysyl-[protein] + 2-methylpropanoyl-CoA = N(6)-[(R)-S(8)-2-methylpropanoyldihydrolipoyl]-L-lysyl-[protein] + CoA</text>
        <dbReference type="Rhea" id="RHEA:18865"/>
        <dbReference type="Rhea" id="RHEA-COMP:10475"/>
        <dbReference type="Rhea" id="RHEA-COMP:10497"/>
        <dbReference type="ChEBI" id="CHEBI:57287"/>
        <dbReference type="ChEBI" id="CHEBI:57338"/>
        <dbReference type="ChEBI" id="CHEBI:83100"/>
        <dbReference type="ChEBI" id="CHEBI:83142"/>
        <dbReference type="EC" id="2.3.1.168"/>
    </reaction>
    <physiologicalReaction direction="left-to-right" evidence="14">
        <dbReference type="Rhea" id="RHEA:18866"/>
    </physiologicalReaction>
</comment>
<dbReference type="Pfam" id="PF01557">
    <property type="entry name" value="FAA_hydrolase"/>
    <property type="match status" value="1"/>
</dbReference>
<dbReference type="FunFam" id="2.40.50.100:FF:000013">
    <property type="entry name" value="Dihydrolipoamide acetyltransferase component of pyruvate dehydrogenase complex"/>
    <property type="match status" value="1"/>
</dbReference>
<dbReference type="InterPro" id="IPR011234">
    <property type="entry name" value="Fumarylacetoacetase-like_C"/>
</dbReference>